<accession>A0A8J4Q3U2</accession>
<dbReference type="Proteomes" id="UP000695562">
    <property type="component" value="Unassembled WGS sequence"/>
</dbReference>
<dbReference type="EMBL" id="AJWJ01000008">
    <property type="protein sequence ID" value="KAF2078250.1"/>
    <property type="molecule type" value="Genomic_DNA"/>
</dbReference>
<organism evidence="2 3">
    <name type="scientific">Polysphondylium violaceum</name>
    <dbReference type="NCBI Taxonomy" id="133409"/>
    <lineage>
        <taxon>Eukaryota</taxon>
        <taxon>Amoebozoa</taxon>
        <taxon>Evosea</taxon>
        <taxon>Eumycetozoa</taxon>
        <taxon>Dictyostelia</taxon>
        <taxon>Dictyosteliales</taxon>
        <taxon>Dictyosteliaceae</taxon>
        <taxon>Polysphondylium</taxon>
    </lineage>
</organism>
<dbReference type="AlphaFoldDB" id="A0A8J4Q3U2"/>
<evidence type="ECO:0000313" key="2">
    <source>
        <dbReference type="EMBL" id="KAF2078250.1"/>
    </source>
</evidence>
<sequence>MIHNNNNSKNNSSELNNDFIQLINAIKRLEEQQSNLNVQTKELKEFIPLARTKLKEISNRNDELEANLSRIEKENLQCKRDIDKLNLEINEELCTAKDYHQDDQCSIVLLNKNKK</sequence>
<keyword evidence="3" id="KW-1185">Reference proteome</keyword>
<name>A0A8J4Q3U2_9MYCE</name>
<gene>
    <name evidence="2" type="ORF">CYY_000440</name>
</gene>
<evidence type="ECO:0000256" key="1">
    <source>
        <dbReference type="SAM" id="Coils"/>
    </source>
</evidence>
<feature type="coiled-coil region" evidence="1">
    <location>
        <begin position="12"/>
        <end position="88"/>
    </location>
</feature>
<evidence type="ECO:0000313" key="3">
    <source>
        <dbReference type="Proteomes" id="UP000695562"/>
    </source>
</evidence>
<proteinExistence type="predicted"/>
<comment type="caution">
    <text evidence="2">The sequence shown here is derived from an EMBL/GenBank/DDBJ whole genome shotgun (WGS) entry which is preliminary data.</text>
</comment>
<reference evidence="2" key="1">
    <citation type="submission" date="2020-01" db="EMBL/GenBank/DDBJ databases">
        <title>Development of genomics and gene disruption for Polysphondylium violaceum indicates a role for the polyketide synthase stlB in stalk morphogenesis.</title>
        <authorList>
            <person name="Narita B."/>
            <person name="Kawabe Y."/>
            <person name="Kin K."/>
            <person name="Saito T."/>
            <person name="Gibbs R."/>
            <person name="Kuspa A."/>
            <person name="Muzny D."/>
            <person name="Queller D."/>
            <person name="Richards S."/>
            <person name="Strassman J."/>
            <person name="Sucgang R."/>
            <person name="Worley K."/>
            <person name="Schaap P."/>
        </authorList>
    </citation>
    <scope>NUCLEOTIDE SEQUENCE</scope>
    <source>
        <strain evidence="2">QSvi11</strain>
    </source>
</reference>
<keyword evidence="1" id="KW-0175">Coiled coil</keyword>
<protein>
    <submittedName>
        <fullName evidence="2">Uncharacterized protein</fullName>
    </submittedName>
</protein>